<gene>
    <name evidence="1" type="ORF">NOXIFER_279</name>
</gene>
<keyword evidence="2" id="KW-1185">Reference proteome</keyword>
<name>A0A1Y0SXT6_9CAUD</name>
<dbReference type="EMBL" id="MF063068">
    <property type="protein sequence ID" value="ARV77444.1"/>
    <property type="molecule type" value="Genomic_DNA"/>
</dbReference>
<organism evidence="1 2">
    <name type="scientific">Pseudomonas phage Noxifer</name>
    <dbReference type="NCBI Taxonomy" id="2006684"/>
    <lineage>
        <taxon>Viruses</taxon>
        <taxon>Duplodnaviria</taxon>
        <taxon>Heunggongvirae</taxon>
        <taxon>Uroviricota</taxon>
        <taxon>Caudoviricetes</taxon>
        <taxon>Chimalliviridae</taxon>
        <taxon>Noxifervirus</taxon>
        <taxon>Noxifervirus noxifer</taxon>
    </lineage>
</organism>
<accession>A0A1Y0SXT6</accession>
<sequence>MTRHIAYRLSCTCPIYNRSMIPRDILESMGKIGFGSNPDDQFLHVAATSTFWTLSTEPKEVFDDAVQHLIAKQQEARREEAERMEHVFEEYRTTRKFDWDPAEFDFVGMDVTVDTEAYLRYLNVHLNEAASNHRSMVEHIQLEAIEVLPEADSKLLDRAVRFIKNADQYRMEIRALQNPKVVMDVQRNLANVAEYAKQRLAFYRMDSEQFVDVMGKALFDLEHYFPADFDGM</sequence>
<protein>
    <submittedName>
        <fullName evidence="1">Uncharacterized protein</fullName>
    </submittedName>
</protein>
<reference evidence="1 2" key="1">
    <citation type="submission" date="2017-05" db="EMBL/GenBank/DDBJ databases">
        <authorList>
            <person name="Song R."/>
            <person name="Chenine A.L."/>
            <person name="Ruprecht R.M."/>
        </authorList>
    </citation>
    <scope>NUCLEOTIDE SEQUENCE [LARGE SCALE GENOMIC DNA]</scope>
</reference>
<proteinExistence type="predicted"/>
<evidence type="ECO:0000313" key="1">
    <source>
        <dbReference type="EMBL" id="ARV77444.1"/>
    </source>
</evidence>
<dbReference type="Proteomes" id="UP000224829">
    <property type="component" value="Segment"/>
</dbReference>
<evidence type="ECO:0000313" key="2">
    <source>
        <dbReference type="Proteomes" id="UP000224829"/>
    </source>
</evidence>